<dbReference type="AlphaFoldDB" id="A0A067CX38"/>
<name>A0A067CX38_SAPPC</name>
<gene>
    <name evidence="1" type="ORF">SPRG_00089</name>
</gene>
<evidence type="ECO:0000313" key="1">
    <source>
        <dbReference type="EMBL" id="KDO35244.1"/>
    </source>
</evidence>
<dbReference type="EMBL" id="KK583189">
    <property type="protein sequence ID" value="KDO35244.1"/>
    <property type="molecule type" value="Genomic_DNA"/>
</dbReference>
<protein>
    <submittedName>
        <fullName evidence="1">Uncharacterized protein</fullName>
    </submittedName>
</protein>
<organism evidence="1 2">
    <name type="scientific">Saprolegnia parasitica (strain CBS 223.65)</name>
    <dbReference type="NCBI Taxonomy" id="695850"/>
    <lineage>
        <taxon>Eukaryota</taxon>
        <taxon>Sar</taxon>
        <taxon>Stramenopiles</taxon>
        <taxon>Oomycota</taxon>
        <taxon>Saprolegniomycetes</taxon>
        <taxon>Saprolegniales</taxon>
        <taxon>Saprolegniaceae</taxon>
        <taxon>Saprolegnia</taxon>
    </lineage>
</organism>
<evidence type="ECO:0000313" key="2">
    <source>
        <dbReference type="Proteomes" id="UP000030745"/>
    </source>
</evidence>
<dbReference type="SUPFAM" id="SSF52047">
    <property type="entry name" value="RNI-like"/>
    <property type="match status" value="1"/>
</dbReference>
<dbReference type="RefSeq" id="XP_012193595.1">
    <property type="nucleotide sequence ID" value="XM_012338205.1"/>
</dbReference>
<keyword evidence="2" id="KW-1185">Reference proteome</keyword>
<dbReference type="OMA" id="DHYLTRD"/>
<accession>A0A067CX38</accession>
<dbReference type="KEGG" id="spar:SPRG_00089"/>
<reference evidence="1 2" key="1">
    <citation type="journal article" date="2013" name="PLoS Genet.">
        <title>Distinctive expansion of potential virulence genes in the genome of the oomycete fish pathogen Saprolegnia parasitica.</title>
        <authorList>
            <person name="Jiang R.H."/>
            <person name="de Bruijn I."/>
            <person name="Haas B.J."/>
            <person name="Belmonte R."/>
            <person name="Lobach L."/>
            <person name="Christie J."/>
            <person name="van den Ackerveken G."/>
            <person name="Bottin A."/>
            <person name="Bulone V."/>
            <person name="Diaz-Moreno S.M."/>
            <person name="Dumas B."/>
            <person name="Fan L."/>
            <person name="Gaulin E."/>
            <person name="Govers F."/>
            <person name="Grenville-Briggs L.J."/>
            <person name="Horner N.R."/>
            <person name="Levin J.Z."/>
            <person name="Mammella M."/>
            <person name="Meijer H.J."/>
            <person name="Morris P."/>
            <person name="Nusbaum C."/>
            <person name="Oome S."/>
            <person name="Phillips A.J."/>
            <person name="van Rooyen D."/>
            <person name="Rzeszutek E."/>
            <person name="Saraiva M."/>
            <person name="Secombes C.J."/>
            <person name="Seidl M.F."/>
            <person name="Snel B."/>
            <person name="Stassen J.H."/>
            <person name="Sykes S."/>
            <person name="Tripathy S."/>
            <person name="van den Berg H."/>
            <person name="Vega-Arreguin J.C."/>
            <person name="Wawra S."/>
            <person name="Young S.K."/>
            <person name="Zeng Q."/>
            <person name="Dieguez-Uribeondo J."/>
            <person name="Russ C."/>
            <person name="Tyler B.M."/>
            <person name="van West P."/>
        </authorList>
    </citation>
    <scope>NUCLEOTIDE SEQUENCE [LARGE SCALE GENOMIC DNA]</scope>
    <source>
        <strain evidence="1 2">CBS 223.65</strain>
    </source>
</reference>
<sequence>MDERAAIAFCDALQANSSLRELIVSNVPSLGGFHGRTLPVSLITLDWNSRVNEVVDDETLTDLATAVGRTQLKHLVCNVFGQLATYPAAAPMLAQLKWLIVSELHADDTAALIDGLSSVPALTSLGILKCSLLLSTELLLETLATTCVHLTKLKVRDGHPTRDGATAVFAGVQRLPHLTMLSMSMRLSDVLYLLPELVAAGSQLDLLDLGTIVMDEETVPEHRSDTGKRALYRALALIQNVPFVVHDLPEDIDAFVVEALGLGPRADRGHRCRLIF</sequence>
<dbReference type="Gene3D" id="3.80.10.10">
    <property type="entry name" value="Ribonuclease Inhibitor"/>
    <property type="match status" value="1"/>
</dbReference>
<proteinExistence type="predicted"/>
<dbReference type="InterPro" id="IPR032675">
    <property type="entry name" value="LRR_dom_sf"/>
</dbReference>
<dbReference type="Proteomes" id="UP000030745">
    <property type="component" value="Unassembled WGS sequence"/>
</dbReference>
<dbReference type="VEuPathDB" id="FungiDB:SPRG_00089"/>
<dbReference type="GeneID" id="24122750"/>